<comment type="subcellular location">
    <subcellularLocation>
        <location evidence="2">Cytoplasm</location>
    </subcellularLocation>
    <subcellularLocation>
        <location evidence="1">Nucleus</location>
    </subcellularLocation>
</comment>
<evidence type="ECO:0000256" key="2">
    <source>
        <dbReference type="ARBA" id="ARBA00004496"/>
    </source>
</evidence>
<reference evidence="10" key="1">
    <citation type="submission" date="2022-07" db="EMBL/GenBank/DDBJ databases">
        <title>Phylogenomic reconstructions and comparative analyses of Kickxellomycotina fungi.</title>
        <authorList>
            <person name="Reynolds N.K."/>
            <person name="Stajich J.E."/>
            <person name="Barry K."/>
            <person name="Grigoriev I.V."/>
            <person name="Crous P."/>
            <person name="Smith M.E."/>
        </authorList>
    </citation>
    <scope>NUCLEOTIDE SEQUENCE</scope>
    <source>
        <strain evidence="10">BCRC 34381</strain>
    </source>
</reference>
<keyword evidence="6" id="KW-0963">Cytoplasm</keyword>
<feature type="compositionally biased region" description="Acidic residues" evidence="9">
    <location>
        <begin position="323"/>
        <end position="339"/>
    </location>
</feature>
<dbReference type="GO" id="GO:0002098">
    <property type="term" value="P:tRNA wobble uridine modification"/>
    <property type="evidence" value="ECO:0007669"/>
    <property type="project" value="InterPro"/>
</dbReference>
<evidence type="ECO:0000256" key="7">
    <source>
        <dbReference type="ARBA" id="ARBA00022694"/>
    </source>
</evidence>
<evidence type="ECO:0000256" key="1">
    <source>
        <dbReference type="ARBA" id="ARBA00004123"/>
    </source>
</evidence>
<evidence type="ECO:0000256" key="5">
    <source>
        <dbReference type="ARBA" id="ARBA00020264"/>
    </source>
</evidence>
<dbReference type="AlphaFoldDB" id="A0A9W7YAD8"/>
<dbReference type="InterPro" id="IPR027417">
    <property type="entry name" value="P-loop_NTPase"/>
</dbReference>
<dbReference type="PANTHER" id="PTHR15641:SF1">
    <property type="entry name" value="ELONGATOR COMPLEX PROTEIN 5"/>
    <property type="match status" value="1"/>
</dbReference>
<keyword evidence="8" id="KW-0539">Nucleus</keyword>
<comment type="caution">
    <text evidence="10">The sequence shown here is derived from an EMBL/GenBank/DDBJ whole genome shotgun (WGS) entry which is preliminary data.</text>
</comment>
<evidence type="ECO:0000256" key="8">
    <source>
        <dbReference type="ARBA" id="ARBA00023242"/>
    </source>
</evidence>
<evidence type="ECO:0000256" key="3">
    <source>
        <dbReference type="ARBA" id="ARBA00005043"/>
    </source>
</evidence>
<dbReference type="PANTHER" id="PTHR15641">
    <property type="entry name" value="ELONGATOR COMPLEX PROTEIN 5"/>
    <property type="match status" value="1"/>
</dbReference>
<proteinExistence type="inferred from homology"/>
<keyword evidence="11" id="KW-1185">Reference proteome</keyword>
<evidence type="ECO:0000313" key="10">
    <source>
        <dbReference type="EMBL" id="KAJ1734147.1"/>
    </source>
</evidence>
<dbReference type="GO" id="GO:0005634">
    <property type="term" value="C:nucleus"/>
    <property type="evidence" value="ECO:0007669"/>
    <property type="project" value="UniProtKB-SubCell"/>
</dbReference>
<keyword evidence="7" id="KW-0819">tRNA processing</keyword>
<organism evidence="10 11">
    <name type="scientific">Coemansia biformis</name>
    <dbReference type="NCBI Taxonomy" id="1286918"/>
    <lineage>
        <taxon>Eukaryota</taxon>
        <taxon>Fungi</taxon>
        <taxon>Fungi incertae sedis</taxon>
        <taxon>Zoopagomycota</taxon>
        <taxon>Kickxellomycotina</taxon>
        <taxon>Kickxellomycetes</taxon>
        <taxon>Kickxellales</taxon>
        <taxon>Kickxellaceae</taxon>
        <taxon>Coemansia</taxon>
    </lineage>
</organism>
<dbReference type="GO" id="GO:0005829">
    <property type="term" value="C:cytosol"/>
    <property type="evidence" value="ECO:0007669"/>
    <property type="project" value="TreeGrafter"/>
</dbReference>
<sequence length="339" mass="35643">MAPAGLAIQRIAAHQHYAAPLVVLSDTPRQAALPLLEAMVRESLGRGLRIVAVCVERRPSADIARQRGVTLVDHRPAPERVASGPADLAALERDIRHAIRATDAAAAAGSGVVVVFEDLQPLLDASRVATLALLRSIRCAVQAVPQSRVLARTADSAAGAALAANALRSIADAVIETYPLDALRTWMPGWYSDGRPASLVSVGDNDCRRCLVRLEHKKQSGKVGHELSMFEADEQLRPKFALVHTQTAAPAPGLLDSSASGGAGAAAGPSVNLPFSLGLTEKQRQDKAGVELPYLQAQLAEAGISGLHTAGGGGGGEIHYQLDAEDDWDEDDPDDDLEL</sequence>
<dbReference type="OrthoDB" id="166907at2759"/>
<dbReference type="Pfam" id="PF10483">
    <property type="entry name" value="Elong_Iki1"/>
    <property type="match status" value="1"/>
</dbReference>
<accession>A0A9W7YAD8</accession>
<dbReference type="GO" id="GO:0000049">
    <property type="term" value="F:tRNA binding"/>
    <property type="evidence" value="ECO:0007669"/>
    <property type="project" value="TreeGrafter"/>
</dbReference>
<dbReference type="GO" id="GO:0033588">
    <property type="term" value="C:elongator holoenzyme complex"/>
    <property type="evidence" value="ECO:0007669"/>
    <property type="project" value="InterPro"/>
</dbReference>
<dbReference type="InterPro" id="IPR019519">
    <property type="entry name" value="Elp5"/>
</dbReference>
<name>A0A9W7YAD8_9FUNG</name>
<dbReference type="Gene3D" id="3.40.50.300">
    <property type="entry name" value="P-loop containing nucleotide triphosphate hydrolases"/>
    <property type="match status" value="1"/>
</dbReference>
<protein>
    <recommendedName>
        <fullName evidence="5">Elongator complex protein 5</fullName>
    </recommendedName>
</protein>
<evidence type="ECO:0000256" key="4">
    <source>
        <dbReference type="ARBA" id="ARBA00009567"/>
    </source>
</evidence>
<comment type="pathway">
    <text evidence="3">tRNA modification; 5-methoxycarbonylmethyl-2-thiouridine-tRNA biosynthesis.</text>
</comment>
<evidence type="ECO:0000256" key="6">
    <source>
        <dbReference type="ARBA" id="ARBA00022490"/>
    </source>
</evidence>
<gene>
    <name evidence="10" type="ORF">LPJ61_001222</name>
</gene>
<evidence type="ECO:0000256" key="9">
    <source>
        <dbReference type="SAM" id="MobiDB-lite"/>
    </source>
</evidence>
<dbReference type="Proteomes" id="UP001143981">
    <property type="component" value="Unassembled WGS sequence"/>
</dbReference>
<feature type="region of interest" description="Disordered" evidence="9">
    <location>
        <begin position="308"/>
        <end position="339"/>
    </location>
</feature>
<evidence type="ECO:0000313" key="11">
    <source>
        <dbReference type="Proteomes" id="UP001143981"/>
    </source>
</evidence>
<dbReference type="EMBL" id="JANBOI010000092">
    <property type="protein sequence ID" value="KAJ1734147.1"/>
    <property type="molecule type" value="Genomic_DNA"/>
</dbReference>
<comment type="similarity">
    <text evidence="4">Belongs to the ELP5 family.</text>
</comment>